<dbReference type="InterPro" id="IPR051454">
    <property type="entry name" value="RNA/ubiquinone_mod_enzymes"/>
</dbReference>
<dbReference type="InterPro" id="IPR020988">
    <property type="entry name" value="Pept_U32_collagenase"/>
</dbReference>
<feature type="compositionally biased region" description="Low complexity" evidence="1">
    <location>
        <begin position="1102"/>
        <end position="1157"/>
    </location>
</feature>
<dbReference type="OrthoDB" id="426032at2759"/>
<keyword evidence="4" id="KW-1185">Reference proteome</keyword>
<feature type="compositionally biased region" description="Low complexity" evidence="1">
    <location>
        <begin position="984"/>
        <end position="995"/>
    </location>
</feature>
<dbReference type="PANTHER" id="PTHR30217:SF10">
    <property type="entry name" value="23S RRNA 5-HYDROXYCYTIDINE C2501 SYNTHASE"/>
    <property type="match status" value="1"/>
</dbReference>
<protein>
    <submittedName>
        <fullName evidence="3">Peptidase U32</fullName>
    </submittedName>
</protein>
<feature type="region of interest" description="Disordered" evidence="1">
    <location>
        <begin position="984"/>
        <end position="1309"/>
    </location>
</feature>
<dbReference type="InterPro" id="IPR001539">
    <property type="entry name" value="Peptidase_U32"/>
</dbReference>
<comment type="caution">
    <text evidence="3">The sequence shown here is derived from an EMBL/GenBank/DDBJ whole genome shotgun (WGS) entry which is preliminary data.</text>
</comment>
<feature type="compositionally biased region" description="Basic and acidic residues" evidence="1">
    <location>
        <begin position="1167"/>
        <end position="1182"/>
    </location>
</feature>
<dbReference type="Pfam" id="PF01136">
    <property type="entry name" value="Peptidase_U32"/>
    <property type="match status" value="2"/>
</dbReference>
<feature type="region of interest" description="Disordered" evidence="1">
    <location>
        <begin position="914"/>
        <end position="934"/>
    </location>
</feature>
<dbReference type="Pfam" id="PF12392">
    <property type="entry name" value="DUF3656"/>
    <property type="match status" value="1"/>
</dbReference>
<evidence type="ECO:0000313" key="3">
    <source>
        <dbReference type="EMBL" id="PSC69344.1"/>
    </source>
</evidence>
<dbReference type="PANTHER" id="PTHR30217">
    <property type="entry name" value="PEPTIDASE U32 FAMILY"/>
    <property type="match status" value="1"/>
</dbReference>
<evidence type="ECO:0000259" key="2">
    <source>
        <dbReference type="Pfam" id="PF12392"/>
    </source>
</evidence>
<evidence type="ECO:0000256" key="1">
    <source>
        <dbReference type="SAM" id="MobiDB-lite"/>
    </source>
</evidence>
<evidence type="ECO:0000313" key="4">
    <source>
        <dbReference type="Proteomes" id="UP000239649"/>
    </source>
</evidence>
<dbReference type="InterPro" id="IPR011060">
    <property type="entry name" value="RibuloseP-bd_barrel"/>
</dbReference>
<dbReference type="SUPFAM" id="SSF51366">
    <property type="entry name" value="Ribulose-phoshate binding barrel"/>
    <property type="match status" value="1"/>
</dbReference>
<feature type="domain" description="Peptidase U32 collagenase" evidence="2">
    <location>
        <begin position="479"/>
        <end position="606"/>
    </location>
</feature>
<name>A0A2P6V5I3_9CHLO</name>
<organism evidence="3 4">
    <name type="scientific">Micractinium conductrix</name>
    <dbReference type="NCBI Taxonomy" id="554055"/>
    <lineage>
        <taxon>Eukaryota</taxon>
        <taxon>Viridiplantae</taxon>
        <taxon>Chlorophyta</taxon>
        <taxon>core chlorophytes</taxon>
        <taxon>Trebouxiophyceae</taxon>
        <taxon>Chlorellales</taxon>
        <taxon>Chlorellaceae</taxon>
        <taxon>Chlorella clade</taxon>
        <taxon>Micractinium</taxon>
    </lineage>
</organism>
<dbReference type="Proteomes" id="UP000239649">
    <property type="component" value="Unassembled WGS sequence"/>
</dbReference>
<proteinExistence type="predicted"/>
<feature type="compositionally biased region" description="Basic and acidic residues" evidence="1">
    <location>
        <begin position="1078"/>
        <end position="1087"/>
    </location>
</feature>
<feature type="region of interest" description="Disordered" evidence="1">
    <location>
        <begin position="524"/>
        <end position="549"/>
    </location>
</feature>
<reference evidence="3 4" key="1">
    <citation type="journal article" date="2018" name="Plant J.">
        <title>Genome sequences of Chlorella sorokiniana UTEX 1602 and Micractinium conductrix SAG 241.80: implications to maltose excretion by a green alga.</title>
        <authorList>
            <person name="Arriola M.B."/>
            <person name="Velmurugan N."/>
            <person name="Zhang Y."/>
            <person name="Plunkett M.H."/>
            <person name="Hondzo H."/>
            <person name="Barney B.M."/>
        </authorList>
    </citation>
    <scope>NUCLEOTIDE SEQUENCE [LARGE SCALE GENOMIC DNA]</scope>
    <source>
        <strain evidence="3 4">SAG 241.80</strain>
    </source>
</reference>
<gene>
    <name evidence="3" type="ORF">C2E20_7120</name>
</gene>
<accession>A0A2P6V5I3</accession>
<dbReference type="STRING" id="554055.A0A2P6V5I3"/>
<dbReference type="EMBL" id="LHPF02000027">
    <property type="protein sequence ID" value="PSC69344.1"/>
    <property type="molecule type" value="Genomic_DNA"/>
</dbReference>
<feature type="compositionally biased region" description="Gly residues" evidence="1">
    <location>
        <begin position="1234"/>
        <end position="1246"/>
    </location>
</feature>
<sequence length="1309" mass="133816">MEDEQASADGGSSSSLLGGAARPAAARPAVVTLPSHKPEVLAPAGGWAQLRAAVENGADAVYFGLSDFNARARAANFEPDELPQVMEYLHARGAKGYVVLNVLVFDEELAQVQERVRQVARSGVDAVIVQDLGVVELIRSVAPNLPIHGSTQMSIVSPEGAEFARQRGVSRVVVGRELSVRDISKVSAGSGAEVEAFVHGALCVSYSGQCYSSEAWGGRSANRGQCAQACRLPYGLIVDGIIRELGDVQYLLSPQDLAAVELVPELIQAGVGCFKIEGRLKGPDYVAVTTQLYRHAIDAAWGVVTADAAAAAGAATEAAAAGAAELAVPGAAAAQAAEAAEAGRLRLSDGEWQDLQQVFARGQDGQHGGLTPGFLEGSSHQRLVRGRNPRHRGNFVGSVQRVTRGLVFLRLQQPVQSGDGLVFDAGTPQQAEEGGCVYDVLDAGSGARLEDGGQPGSTVALLFGRGQIDLGAVQPGDLVWKSKDPTLEGRLRASWDGLSVGAQRRLPVAVTVHAALGEPLRVTLTDEQGRSGTGATDVPAEPASGGRPLGPAEVQKAVGQNLGGEAPLAAASWDLSGCRFDSSLFVPGSAVKEARRRAVAALLGARQAAAAGMADGLQEGDVLAGMLAAVRAAGSSSADTTSGSSNSGGESKAQVDAALVLPWLQEVVLDFLEVHGLKEACAAVRAAGRRAVVATPRVLKPDEQRLWVFYLRLGADALLLRSAGLLHHLMELGGPGAVVEGCDHPVPQLEGDFSLNAANALSADLLLNSGLSRLAPTHDCNATQLQGLAGTLGERSAQLELILHQHLPIFHMEHCVFCRFLSEGSSYLDCGHPCESHTVHLRDDKGKDHLVLADQGCRNTVYNAAAQSGLPFLPRFAAAGYGCFRVELVDEPAEYVGPLLEGYRIALQEAAEGGAGGSSWDAATSRGAAPPGQHAREMWRWMQGLPDANGRSHGVGLGSLEVTAERSAAEMKPTAASLRALPPPAAADSATAPPALFSNTRAPGEPLRSPDEALRAAGVNPASAKAQEVRETGMRPLPPQPPAGGRPAVSVQRAGGGSDSLTQRLTAAAAGPGEEEGSDSKQEDLGERFAGTEVAVTERLAGGEPAEQAAGAAEDTAAAAKAAAARAASAAQAGKGRASGAGQAAKQRVVQAAEATQEGGGSAAAAAKERAAELVRAAKERAASAGLATKQGAGSAAQSTQEAVTKQAMLAAGEGLRSAGERMEVGGTGKEEVGGTGQEEGGGSGKAGDKPGSSLQAHGEGQAGKEEGGGGGGGEGGSERGQQGQAGREGGQERPGGDGKALNQPRSKL</sequence>
<feature type="compositionally biased region" description="Basic and acidic residues" evidence="1">
    <location>
        <begin position="1219"/>
        <end position="1233"/>
    </location>
</feature>